<organism evidence="2 3">
    <name type="scientific">Phenylobacterium koreense</name>
    <dbReference type="NCBI Taxonomy" id="266125"/>
    <lineage>
        <taxon>Bacteria</taxon>
        <taxon>Pseudomonadati</taxon>
        <taxon>Pseudomonadota</taxon>
        <taxon>Alphaproteobacteria</taxon>
        <taxon>Caulobacterales</taxon>
        <taxon>Caulobacteraceae</taxon>
        <taxon>Phenylobacterium</taxon>
    </lineage>
</organism>
<dbReference type="InterPro" id="IPR003959">
    <property type="entry name" value="ATPase_AAA_core"/>
</dbReference>
<dbReference type="PANTHER" id="PTHR32182">
    <property type="entry name" value="DNA REPLICATION AND REPAIR PROTEIN RECF"/>
    <property type="match status" value="1"/>
</dbReference>
<comment type="caution">
    <text evidence="2">The sequence shown here is derived from an EMBL/GenBank/DDBJ whole genome shotgun (WGS) entry which is preliminary data.</text>
</comment>
<reference evidence="2 3" key="1">
    <citation type="submission" date="2024-06" db="EMBL/GenBank/DDBJ databases">
        <title>Genomic Encyclopedia of Type Strains, Phase IV (KMG-IV): sequencing the most valuable type-strain genomes for metagenomic binning, comparative biology and taxonomic classification.</title>
        <authorList>
            <person name="Goeker M."/>
        </authorList>
    </citation>
    <scope>NUCLEOTIDE SEQUENCE [LARGE SCALE GENOMIC DNA]</scope>
    <source>
        <strain evidence="2 3">DSM 17809</strain>
    </source>
</reference>
<dbReference type="Gene3D" id="3.40.50.300">
    <property type="entry name" value="P-loop containing nucleotide triphosphate hydrolases"/>
    <property type="match status" value="1"/>
</dbReference>
<dbReference type="PIRSF" id="PIRSF029347">
    <property type="entry name" value="RecF"/>
    <property type="match status" value="1"/>
</dbReference>
<dbReference type="EMBL" id="JBEPLU010000002">
    <property type="protein sequence ID" value="MET3527996.1"/>
    <property type="molecule type" value="Genomic_DNA"/>
</dbReference>
<accession>A0ABV2ENR6</accession>
<evidence type="ECO:0000313" key="3">
    <source>
        <dbReference type="Proteomes" id="UP001549110"/>
    </source>
</evidence>
<evidence type="ECO:0000259" key="1">
    <source>
        <dbReference type="Pfam" id="PF13304"/>
    </source>
</evidence>
<dbReference type="PANTHER" id="PTHR32182:SF25">
    <property type="entry name" value="SLR1056 PROTEIN"/>
    <property type="match status" value="1"/>
</dbReference>
<dbReference type="InterPro" id="IPR027417">
    <property type="entry name" value="P-loop_NTPase"/>
</dbReference>
<keyword evidence="3" id="KW-1185">Reference proteome</keyword>
<gene>
    <name evidence="2" type="ORF">ABID41_003114</name>
</gene>
<dbReference type="SUPFAM" id="SSF52540">
    <property type="entry name" value="P-loop containing nucleoside triphosphate hydrolases"/>
    <property type="match status" value="1"/>
</dbReference>
<protein>
    <submittedName>
        <fullName evidence="2">ATPase</fullName>
    </submittedName>
</protein>
<dbReference type="Proteomes" id="UP001549110">
    <property type="component" value="Unassembled WGS sequence"/>
</dbReference>
<dbReference type="InterPro" id="IPR014555">
    <property type="entry name" value="RecF-like"/>
</dbReference>
<evidence type="ECO:0000313" key="2">
    <source>
        <dbReference type="EMBL" id="MET3527996.1"/>
    </source>
</evidence>
<feature type="domain" description="ATPase AAA-type core" evidence="1">
    <location>
        <begin position="6"/>
        <end position="320"/>
    </location>
</feature>
<dbReference type="RefSeq" id="WP_331932701.1">
    <property type="nucleotide sequence ID" value="NZ_JBEPLU010000002.1"/>
</dbReference>
<sequence>MSDLDVFVGANGVGKTNLYRALELIRAGATNTLGRELAQEGMASAFWAGQRRSGPARIVLEVSLGEAVGRGAYRYHVEVGFPPREAAPAFELEPQVKEEWLSYDAGDRQVRLVDRRGPSVMARGEDGRPGEVDIDLLASETVLGRLEEPGRYPGLDRVRRTLLEWRFYHDLRTDAGSPLRQPCPAVATPTLASDGSNLAAVFATLAHIRGDTRDLDLAVAEAFPGGRLVVPSPGRVASFGMTFAEFPQRVFEPEELSDGTLRFLGLAGALLAYRLPPFIALNEPEASLHPDLMRPLARLVAAAASRSQIWLVTHSQALADAISEMGAGEVRTVRKDKGATLVEGLSLLGRFVDEEN</sequence>
<name>A0ABV2ENR6_9CAUL</name>
<proteinExistence type="predicted"/>
<dbReference type="Pfam" id="PF13304">
    <property type="entry name" value="AAA_21"/>
    <property type="match status" value="1"/>
</dbReference>